<proteinExistence type="predicted"/>
<dbReference type="CDD" id="cd01949">
    <property type="entry name" value="GGDEF"/>
    <property type="match status" value="1"/>
</dbReference>
<dbReference type="Proteomes" id="UP000192731">
    <property type="component" value="Unassembled WGS sequence"/>
</dbReference>
<dbReference type="FunFam" id="3.30.70.270:FF:000001">
    <property type="entry name" value="Diguanylate cyclase domain protein"/>
    <property type="match status" value="1"/>
</dbReference>
<dbReference type="Gene3D" id="3.30.70.270">
    <property type="match status" value="1"/>
</dbReference>
<evidence type="ECO:0000256" key="1">
    <source>
        <dbReference type="SAM" id="Phobius"/>
    </source>
</evidence>
<dbReference type="GO" id="GO:1902201">
    <property type="term" value="P:negative regulation of bacterial-type flagellum-dependent cell motility"/>
    <property type="evidence" value="ECO:0007669"/>
    <property type="project" value="TreeGrafter"/>
</dbReference>
<organism evidence="3 4">
    <name type="scientific">Desulfonispora thiosulfatigenes DSM 11270</name>
    <dbReference type="NCBI Taxonomy" id="656914"/>
    <lineage>
        <taxon>Bacteria</taxon>
        <taxon>Bacillati</taxon>
        <taxon>Bacillota</taxon>
        <taxon>Clostridia</taxon>
        <taxon>Eubacteriales</taxon>
        <taxon>Peptococcaceae</taxon>
        <taxon>Desulfonispora</taxon>
    </lineage>
</organism>
<keyword evidence="1" id="KW-1133">Transmembrane helix</keyword>
<dbReference type="GO" id="GO:0043709">
    <property type="term" value="P:cell adhesion involved in single-species biofilm formation"/>
    <property type="evidence" value="ECO:0007669"/>
    <property type="project" value="TreeGrafter"/>
</dbReference>
<evidence type="ECO:0000259" key="2">
    <source>
        <dbReference type="PROSITE" id="PS50887"/>
    </source>
</evidence>
<dbReference type="InterPro" id="IPR050469">
    <property type="entry name" value="Diguanylate_Cyclase"/>
</dbReference>
<feature type="transmembrane region" description="Helical" evidence="1">
    <location>
        <begin position="76"/>
        <end position="97"/>
    </location>
</feature>
<keyword evidence="4" id="KW-1185">Reference proteome</keyword>
<keyword evidence="1" id="KW-0472">Membrane</keyword>
<dbReference type="Pfam" id="PF00990">
    <property type="entry name" value="GGDEF"/>
    <property type="match status" value="1"/>
</dbReference>
<dbReference type="PANTHER" id="PTHR45138">
    <property type="entry name" value="REGULATORY COMPONENTS OF SENSORY TRANSDUCTION SYSTEM"/>
    <property type="match status" value="1"/>
</dbReference>
<feature type="transmembrane region" description="Helical" evidence="1">
    <location>
        <begin position="21"/>
        <end position="39"/>
    </location>
</feature>
<keyword evidence="1" id="KW-0812">Transmembrane</keyword>
<gene>
    <name evidence="3" type="ORF">SAMN00017405_0738</name>
</gene>
<dbReference type="NCBIfam" id="TIGR00254">
    <property type="entry name" value="GGDEF"/>
    <property type="match status" value="1"/>
</dbReference>
<protein>
    <submittedName>
        <fullName evidence="3">Diguanylate cyclase, GGDEF domain</fullName>
    </submittedName>
</protein>
<feature type="transmembrane region" description="Helical" evidence="1">
    <location>
        <begin position="45"/>
        <end position="64"/>
    </location>
</feature>
<dbReference type="EMBL" id="FWWT01000005">
    <property type="protein sequence ID" value="SMB79233.1"/>
    <property type="molecule type" value="Genomic_DNA"/>
</dbReference>
<dbReference type="GO" id="GO:0005886">
    <property type="term" value="C:plasma membrane"/>
    <property type="evidence" value="ECO:0007669"/>
    <property type="project" value="TreeGrafter"/>
</dbReference>
<evidence type="ECO:0000313" key="4">
    <source>
        <dbReference type="Proteomes" id="UP000192731"/>
    </source>
</evidence>
<dbReference type="InterPro" id="IPR000160">
    <property type="entry name" value="GGDEF_dom"/>
</dbReference>
<dbReference type="PANTHER" id="PTHR45138:SF9">
    <property type="entry name" value="DIGUANYLATE CYCLASE DGCM-RELATED"/>
    <property type="match status" value="1"/>
</dbReference>
<name>A0A1W1UDW6_DESTI</name>
<dbReference type="PROSITE" id="PS50887">
    <property type="entry name" value="GGDEF"/>
    <property type="match status" value="1"/>
</dbReference>
<dbReference type="SMART" id="SM00267">
    <property type="entry name" value="GGDEF"/>
    <property type="match status" value="1"/>
</dbReference>
<dbReference type="AlphaFoldDB" id="A0A1W1UDW6"/>
<feature type="transmembrane region" description="Helical" evidence="1">
    <location>
        <begin position="103"/>
        <end position="121"/>
    </location>
</feature>
<dbReference type="GO" id="GO:0052621">
    <property type="term" value="F:diguanylate cyclase activity"/>
    <property type="evidence" value="ECO:0007669"/>
    <property type="project" value="TreeGrafter"/>
</dbReference>
<reference evidence="3 4" key="1">
    <citation type="submission" date="2017-04" db="EMBL/GenBank/DDBJ databases">
        <authorList>
            <person name="Afonso C.L."/>
            <person name="Miller P.J."/>
            <person name="Scott M.A."/>
            <person name="Spackman E."/>
            <person name="Goraichik I."/>
            <person name="Dimitrov K.M."/>
            <person name="Suarez D.L."/>
            <person name="Swayne D.E."/>
        </authorList>
    </citation>
    <scope>NUCLEOTIDE SEQUENCE [LARGE SCALE GENOMIC DNA]</scope>
    <source>
        <strain evidence="3 4">DSM 11270</strain>
    </source>
</reference>
<dbReference type="InterPro" id="IPR029787">
    <property type="entry name" value="Nucleotide_cyclase"/>
</dbReference>
<accession>A0A1W1UDW6</accession>
<dbReference type="InterPro" id="IPR043128">
    <property type="entry name" value="Rev_trsase/Diguanyl_cyclase"/>
</dbReference>
<sequence>MREFSELSVLRPQKINMVIRVVVIIAGIIFFKDLVSYYIFRRFYFIIFAADFFYIIGLVIYDYFQENIYIKKMTPWIIIVLVMCSHDIYFQIIGQYSPLGLQLNVYALIFFLGIIALDLAFEHINLYTKASRDGLTGLFTQSFFKNELIEIVKNKNKIKGSISLIMLDIDHFKKFNDIYGHLMGDKVLEAVSKILTENSPRDALVTRYGGEEFAILLKNYDKKSALEIAERLRVDIEDYRNKENNSIRITISLGITTWHASKEIDHSETLIQEADEALYYSKHHGRNKVTHFEETK</sequence>
<feature type="domain" description="GGDEF" evidence="2">
    <location>
        <begin position="160"/>
        <end position="294"/>
    </location>
</feature>
<dbReference type="STRING" id="656914.SAMN00017405_0738"/>
<evidence type="ECO:0000313" key="3">
    <source>
        <dbReference type="EMBL" id="SMB79233.1"/>
    </source>
</evidence>
<dbReference type="SUPFAM" id="SSF55073">
    <property type="entry name" value="Nucleotide cyclase"/>
    <property type="match status" value="1"/>
</dbReference>